<dbReference type="PANTHER" id="PTHR13257">
    <property type="entry name" value="NUCLEOPORIN NUP84-RELATED"/>
    <property type="match status" value="1"/>
</dbReference>
<keyword evidence="5" id="KW-0811">Translocation</keyword>
<gene>
    <name evidence="10" type="primary">NUP88</name>
    <name evidence="10" type="ORF">TR150981</name>
</gene>
<accession>A0A0X3P2M9</accession>
<keyword evidence="4" id="KW-0653">Protein transport</keyword>
<feature type="coiled-coil region" evidence="8">
    <location>
        <begin position="654"/>
        <end position="681"/>
    </location>
</feature>
<keyword evidence="8" id="KW-0175">Coiled coil</keyword>
<evidence type="ECO:0000256" key="9">
    <source>
        <dbReference type="SAM" id="MobiDB-lite"/>
    </source>
</evidence>
<proteinExistence type="predicted"/>
<evidence type="ECO:0000256" key="4">
    <source>
        <dbReference type="ARBA" id="ARBA00022927"/>
    </source>
</evidence>
<evidence type="ECO:0000256" key="3">
    <source>
        <dbReference type="ARBA" id="ARBA00022816"/>
    </source>
</evidence>
<dbReference type="GO" id="GO:0017056">
    <property type="term" value="F:structural constituent of nuclear pore"/>
    <property type="evidence" value="ECO:0007669"/>
    <property type="project" value="InterPro"/>
</dbReference>
<dbReference type="GO" id="GO:0006406">
    <property type="term" value="P:mRNA export from nucleus"/>
    <property type="evidence" value="ECO:0007669"/>
    <property type="project" value="TreeGrafter"/>
</dbReference>
<sequence length="819" mass="89188">MDFVALLSELLSELKSDTHLEGLFASPHIVCNARCPSALLKGSPTRTIILEVKTCQIHLILKNASGSFDRKILFLTPQPATFPSSLLVSPCGSFLVILTETSAHILDLAKLEPFVQSHQNKIVAKLVTVYDSLSDSPDALRRLVRARWHPTAKGVLLLLTKDGFLHLLRCSGSVSSSLSVKMELKVSVLGTLEAGHRLSTDKENIQDSQKKGKTKLNLNFALGAVCSDFDIGSPLFTAEAKSFSGLLSSPIYVLCENGDILMVSPSPNTFSEALVRVVRILPSAEDCYTFDFDSVLVQRSTDAGNSPDVLCIANRSGRIFHGIVLHVPAAVLLESDSTSHGRSVPVLYLIDGVDLQLAKPLSSQKSRKDAPVISSSGSLSSDGPPQLSKISLLPSALNMLDANMAHYLCVHQFGIHCIILPWIERLGQLCSKASDDINFHSMDLASFPGDQGCTAEHLLLTHLDSKNADEAPLPGSLRSVIGVIPPQTLISDTSASRDDTFGGCQYVEETEVNSLLVLFSSRPHVVKIVLPQCLSLNPQPHSLPQLSLPSGDLPDVSLPETPLSTSVSLSCRVTESDFFRSCRRVLSNSSVRLPVLSTDLREDVFSEAEFIRFFVKTISSLRSSRLGRLSTLCASVYQFAEHAEGQLAAQYEAISYLAQERNQLQRKAVSLTERHSRILERQEALNHRLSELARRIYSVEAGLTNAEVQMRLEVQNLRDRLKSGLLGWFESMQLQYNHLTNVVEKAQATANSGRFGRLVAGVGLMGSAAPISLRRSTISADLTDAQVKSITAALKEEGSELDSLIKAVERLNTLTVALP</sequence>
<comment type="subcellular location">
    <subcellularLocation>
        <location evidence="1">Nucleus</location>
        <location evidence="1">Nuclear pore complex</location>
    </subcellularLocation>
</comment>
<name>A0A0X3P2M9_SCHSO</name>
<dbReference type="GO" id="GO:0006606">
    <property type="term" value="P:protein import into nucleus"/>
    <property type="evidence" value="ECO:0007669"/>
    <property type="project" value="TreeGrafter"/>
</dbReference>
<evidence type="ECO:0000256" key="1">
    <source>
        <dbReference type="ARBA" id="ARBA00004567"/>
    </source>
</evidence>
<dbReference type="Pfam" id="PF10168">
    <property type="entry name" value="Nup88"/>
    <property type="match status" value="2"/>
</dbReference>
<dbReference type="InterPro" id="IPR019321">
    <property type="entry name" value="Nucleoporin_Nup88"/>
</dbReference>
<evidence type="ECO:0000256" key="7">
    <source>
        <dbReference type="ARBA" id="ARBA00023242"/>
    </source>
</evidence>
<evidence type="ECO:0000256" key="5">
    <source>
        <dbReference type="ARBA" id="ARBA00023010"/>
    </source>
</evidence>
<feature type="region of interest" description="Disordered" evidence="9">
    <location>
        <begin position="366"/>
        <end position="386"/>
    </location>
</feature>
<dbReference type="AlphaFoldDB" id="A0A0X3P2M9"/>
<feature type="compositionally biased region" description="Low complexity" evidence="9">
    <location>
        <begin position="374"/>
        <end position="386"/>
    </location>
</feature>
<dbReference type="PANTHER" id="PTHR13257:SF0">
    <property type="entry name" value="NUCLEAR PORE COMPLEX PROTEIN NUP88"/>
    <property type="match status" value="1"/>
</dbReference>
<organism evidence="10">
    <name type="scientific">Schistocephalus solidus</name>
    <name type="common">Tapeworm</name>
    <dbReference type="NCBI Taxonomy" id="70667"/>
    <lineage>
        <taxon>Eukaryota</taxon>
        <taxon>Metazoa</taxon>
        <taxon>Spiralia</taxon>
        <taxon>Lophotrochozoa</taxon>
        <taxon>Platyhelminthes</taxon>
        <taxon>Cestoda</taxon>
        <taxon>Eucestoda</taxon>
        <taxon>Diphyllobothriidea</taxon>
        <taxon>Diphyllobothriidae</taxon>
        <taxon>Schistocephalus</taxon>
    </lineage>
</organism>
<dbReference type="GO" id="GO:0005643">
    <property type="term" value="C:nuclear pore"/>
    <property type="evidence" value="ECO:0007669"/>
    <property type="project" value="UniProtKB-SubCell"/>
</dbReference>
<evidence type="ECO:0000313" key="10">
    <source>
        <dbReference type="EMBL" id="JAP46244.1"/>
    </source>
</evidence>
<evidence type="ECO:0000256" key="6">
    <source>
        <dbReference type="ARBA" id="ARBA00023132"/>
    </source>
</evidence>
<dbReference type="GO" id="GO:0000055">
    <property type="term" value="P:ribosomal large subunit export from nucleus"/>
    <property type="evidence" value="ECO:0007669"/>
    <property type="project" value="InterPro"/>
</dbReference>
<evidence type="ECO:0000256" key="2">
    <source>
        <dbReference type="ARBA" id="ARBA00022448"/>
    </source>
</evidence>
<evidence type="ECO:0000256" key="8">
    <source>
        <dbReference type="SAM" id="Coils"/>
    </source>
</evidence>
<reference evidence="10" key="1">
    <citation type="submission" date="2016-01" db="EMBL/GenBank/DDBJ databases">
        <title>Reference transcriptome for the parasite Schistocephalus solidus: insights into the molecular evolution of parasitism.</title>
        <authorList>
            <person name="Hebert F.O."/>
            <person name="Grambauer S."/>
            <person name="Barber I."/>
            <person name="Landry C.R."/>
            <person name="Aubin-Horth N."/>
        </authorList>
    </citation>
    <scope>NUCLEOTIDE SEQUENCE</scope>
</reference>
<dbReference type="EMBL" id="GEEE01016981">
    <property type="protein sequence ID" value="JAP46244.1"/>
    <property type="molecule type" value="Transcribed_RNA"/>
</dbReference>
<keyword evidence="2" id="KW-0813">Transport</keyword>
<keyword evidence="3" id="KW-0509">mRNA transport</keyword>
<dbReference type="InterPro" id="IPR037700">
    <property type="entry name" value="NUP88/NUP82"/>
</dbReference>
<keyword evidence="6" id="KW-0906">Nuclear pore complex</keyword>
<dbReference type="GO" id="GO:0000056">
    <property type="term" value="P:ribosomal small subunit export from nucleus"/>
    <property type="evidence" value="ECO:0007669"/>
    <property type="project" value="InterPro"/>
</dbReference>
<protein>
    <submittedName>
        <fullName evidence="10">Nuclear pore complex protein Nup88</fullName>
    </submittedName>
</protein>
<keyword evidence="7" id="KW-0539">Nucleus</keyword>